<feature type="domain" description="Solute-binding protein family 3/N-terminal" evidence="5">
    <location>
        <begin position="39"/>
        <end position="121"/>
    </location>
</feature>
<keyword evidence="3 4" id="KW-0732">Signal</keyword>
<dbReference type="OrthoDB" id="6192933at2"/>
<dbReference type="GO" id="GO:0030313">
    <property type="term" value="C:cell envelope"/>
    <property type="evidence" value="ECO:0007669"/>
    <property type="project" value="UniProtKB-SubCell"/>
</dbReference>
<evidence type="ECO:0000313" key="6">
    <source>
        <dbReference type="EMBL" id="TCT00489.1"/>
    </source>
</evidence>
<evidence type="ECO:0000256" key="3">
    <source>
        <dbReference type="ARBA" id="ARBA00022729"/>
    </source>
</evidence>
<reference evidence="6 7" key="1">
    <citation type="submission" date="2019-03" db="EMBL/GenBank/DDBJ databases">
        <title>Genomic Encyclopedia of Type Strains, Phase IV (KMG-IV): sequencing the most valuable type-strain genomes for metagenomic binning, comparative biology and taxonomic classification.</title>
        <authorList>
            <person name="Goeker M."/>
        </authorList>
    </citation>
    <scope>NUCLEOTIDE SEQUENCE [LARGE SCALE GENOMIC DNA]</scope>
    <source>
        <strain evidence="6 7">DSM 9035</strain>
    </source>
</reference>
<gene>
    <name evidence="6" type="ORF">EDC64_12411</name>
</gene>
<evidence type="ECO:0000256" key="2">
    <source>
        <dbReference type="ARBA" id="ARBA00010333"/>
    </source>
</evidence>
<name>A0A4R3LLT3_9HYPH</name>
<dbReference type="Pfam" id="PF00497">
    <property type="entry name" value="SBP_bac_3"/>
    <property type="match status" value="1"/>
</dbReference>
<comment type="caution">
    <text evidence="6">The sequence shown here is derived from an EMBL/GenBank/DDBJ whole genome shotgun (WGS) entry which is preliminary data.</text>
</comment>
<protein>
    <submittedName>
        <fullName evidence="6">Extracellular solute-binding protein (Family 3)</fullName>
    </submittedName>
</protein>
<sequence>MNFVTRAAATCAAVAVAGALFVSAAAADALADIEKAKVIRIAVPQDFAPFGSVGPDLQPRGYDIDMANYIGKQLGVKVQLVPVTSANRIAYLQTHKVDLVISSLGKNPEREKVIDFSIPYEPVAECRSSPQVSPHLRDPEGSGECRVLADELCVSLEERTQALLRHVGNEVVEQAALSE</sequence>
<dbReference type="AlphaFoldDB" id="A0A4R3LLT3"/>
<evidence type="ECO:0000259" key="5">
    <source>
        <dbReference type="Pfam" id="PF00497"/>
    </source>
</evidence>
<evidence type="ECO:0000256" key="4">
    <source>
        <dbReference type="SAM" id="SignalP"/>
    </source>
</evidence>
<evidence type="ECO:0000313" key="7">
    <source>
        <dbReference type="Proteomes" id="UP000294664"/>
    </source>
</evidence>
<comment type="similarity">
    <text evidence="2">Belongs to the bacterial solute-binding protein 3 family.</text>
</comment>
<organism evidence="6 7">
    <name type="scientific">Aquabacter spiritensis</name>
    <dbReference type="NCBI Taxonomy" id="933073"/>
    <lineage>
        <taxon>Bacteria</taxon>
        <taxon>Pseudomonadati</taxon>
        <taxon>Pseudomonadota</taxon>
        <taxon>Alphaproteobacteria</taxon>
        <taxon>Hyphomicrobiales</taxon>
        <taxon>Xanthobacteraceae</taxon>
        <taxon>Aquabacter</taxon>
    </lineage>
</organism>
<feature type="chain" id="PRO_5020904646" evidence="4">
    <location>
        <begin position="27"/>
        <end position="179"/>
    </location>
</feature>
<evidence type="ECO:0000256" key="1">
    <source>
        <dbReference type="ARBA" id="ARBA00004196"/>
    </source>
</evidence>
<dbReference type="EMBL" id="SMAI01000024">
    <property type="protein sequence ID" value="TCT00489.1"/>
    <property type="molecule type" value="Genomic_DNA"/>
</dbReference>
<dbReference type="Gene3D" id="3.40.190.10">
    <property type="entry name" value="Periplasmic binding protein-like II"/>
    <property type="match status" value="1"/>
</dbReference>
<dbReference type="PROSITE" id="PS01039">
    <property type="entry name" value="SBP_BACTERIAL_3"/>
    <property type="match status" value="1"/>
</dbReference>
<feature type="signal peptide" evidence="4">
    <location>
        <begin position="1"/>
        <end position="26"/>
    </location>
</feature>
<dbReference type="PANTHER" id="PTHR35936:SF37">
    <property type="entry name" value="AMINO ACID ABC TRANSPORTER SUBSTRATE-BINDING PROTEIN"/>
    <property type="match status" value="1"/>
</dbReference>
<dbReference type="InterPro" id="IPR018313">
    <property type="entry name" value="SBP_3_CS"/>
</dbReference>
<dbReference type="Proteomes" id="UP000294664">
    <property type="component" value="Unassembled WGS sequence"/>
</dbReference>
<accession>A0A4R3LLT3</accession>
<keyword evidence="7" id="KW-1185">Reference proteome</keyword>
<proteinExistence type="inferred from homology"/>
<comment type="subcellular location">
    <subcellularLocation>
        <location evidence="1">Cell envelope</location>
    </subcellularLocation>
</comment>
<dbReference type="PANTHER" id="PTHR35936">
    <property type="entry name" value="MEMBRANE-BOUND LYTIC MUREIN TRANSGLYCOSYLASE F"/>
    <property type="match status" value="1"/>
</dbReference>
<dbReference type="SUPFAM" id="SSF53850">
    <property type="entry name" value="Periplasmic binding protein-like II"/>
    <property type="match status" value="1"/>
</dbReference>
<dbReference type="InterPro" id="IPR001638">
    <property type="entry name" value="Solute-binding_3/MltF_N"/>
</dbReference>